<evidence type="ECO:0000259" key="5">
    <source>
        <dbReference type="PROSITE" id="PS50228"/>
    </source>
</evidence>
<proteinExistence type="predicted"/>
<name>A0A3N0Y910_ANAGA</name>
<feature type="chain" id="PRO_5018183547" evidence="4">
    <location>
        <begin position="21"/>
        <end position="475"/>
    </location>
</feature>
<evidence type="ECO:0000313" key="6">
    <source>
        <dbReference type="EMBL" id="ROL42713.1"/>
    </source>
</evidence>
<reference evidence="6 7" key="1">
    <citation type="submission" date="2018-10" db="EMBL/GenBank/DDBJ databases">
        <title>Genome assembly for a Yunnan-Guizhou Plateau 3E fish, Anabarilius grahami (Regan), and its evolutionary and genetic applications.</title>
        <authorList>
            <person name="Jiang W."/>
        </authorList>
    </citation>
    <scope>NUCLEOTIDE SEQUENCE [LARGE SCALE GENOMIC DNA]</scope>
    <source>
        <strain evidence="6">AG-KIZ</strain>
        <tissue evidence="6">Muscle</tissue>
    </source>
</reference>
<evidence type="ECO:0000256" key="4">
    <source>
        <dbReference type="SAM" id="SignalP"/>
    </source>
</evidence>
<dbReference type="Proteomes" id="UP000281406">
    <property type="component" value="Unassembled WGS sequence"/>
</dbReference>
<dbReference type="Gene3D" id="2.60.120.740">
    <property type="match status" value="3"/>
</dbReference>
<dbReference type="EMBL" id="RJVU01049572">
    <property type="protein sequence ID" value="ROL42713.1"/>
    <property type="molecule type" value="Genomic_DNA"/>
</dbReference>
<dbReference type="InterPro" id="IPR000922">
    <property type="entry name" value="Lectin_gal-bd_dom"/>
</dbReference>
<sequence>MLVQKLIWITYVGLIKVLKANYGRTDCKTCASGKPSDQLSNTHCLAQSSLSTVSSRCDGTQSCTVPAVNSVFSDPCFGTYKYLNVTYDCVQPSADTKTKKTVTCEGESAGLKCDVGLIKVLKANYGRTDCKTCASGKPADQLSNTRCLAQSSLSTVSAWCDGTKSCTVPAVNSVFSDPCIGTYKYLDVSYDCVKSSAEPKTNTKTMVTCEGESAGLKCDVGFIKVLKANYGRTDRKTCASGKPAEQLSNTHCLAQSSLCTMSSRCDGTQSCTVPAVNSVFSDPCFGTYKYLNVSYDCVKSSYGKNNILIVPYYSEQAVGKLSSLSWCCRNRGIQCLDSVSPVTLKSVSAGETLAGGRVQVFELAQQVSRYQGSSELILLLLRLQRISGNGQVKVSQFSLEHVKFIFYVVQELGPSFNPRSGHIQVTFMGGCGPGRSWLQPDLCDHTSGLSHLPLLRSHRCPVAFGSGAASVQHPG</sequence>
<keyword evidence="4" id="KW-0732">Signal</keyword>
<feature type="domain" description="SUEL-type lectin" evidence="5">
    <location>
        <begin position="208"/>
        <end position="298"/>
    </location>
</feature>
<feature type="domain" description="SUEL-type lectin" evidence="5">
    <location>
        <begin position="103"/>
        <end position="193"/>
    </location>
</feature>
<dbReference type="FunFam" id="2.60.120.740:FF:000003">
    <property type="entry name" value="Protein eva-1 homolog C"/>
    <property type="match status" value="2"/>
</dbReference>
<feature type="domain" description="SUEL-type lectin" evidence="5">
    <location>
        <begin position="14"/>
        <end position="90"/>
    </location>
</feature>
<dbReference type="InterPro" id="IPR043159">
    <property type="entry name" value="Lectin_gal-bd_sf"/>
</dbReference>
<protein>
    <submittedName>
        <fullName evidence="6">Rhamnose-binding lectin</fullName>
    </submittedName>
</protein>
<dbReference type="OrthoDB" id="1100386at2759"/>
<dbReference type="CDD" id="cd22836">
    <property type="entry name" value="Gal_Rha_Lectin_RBL_rpt2"/>
    <property type="match status" value="2"/>
</dbReference>
<keyword evidence="2 6" id="KW-0430">Lectin</keyword>
<keyword evidence="7" id="KW-1185">Reference proteome</keyword>
<comment type="caution">
    <text evidence="6">The sequence shown here is derived from an EMBL/GenBank/DDBJ whole genome shotgun (WGS) entry which is preliminary data.</text>
</comment>
<organism evidence="6 7">
    <name type="scientific">Anabarilius grahami</name>
    <name type="common">Kanglang fish</name>
    <name type="synonym">Barilius grahami</name>
    <dbReference type="NCBI Taxonomy" id="495550"/>
    <lineage>
        <taxon>Eukaryota</taxon>
        <taxon>Metazoa</taxon>
        <taxon>Chordata</taxon>
        <taxon>Craniata</taxon>
        <taxon>Vertebrata</taxon>
        <taxon>Euteleostomi</taxon>
        <taxon>Actinopterygii</taxon>
        <taxon>Neopterygii</taxon>
        <taxon>Teleostei</taxon>
        <taxon>Ostariophysi</taxon>
        <taxon>Cypriniformes</taxon>
        <taxon>Xenocyprididae</taxon>
        <taxon>Xenocypridinae</taxon>
        <taxon>Xenocypridinae incertae sedis</taxon>
        <taxon>Anabarilius</taxon>
    </lineage>
</organism>
<feature type="signal peptide" evidence="4">
    <location>
        <begin position="1"/>
        <end position="20"/>
    </location>
</feature>
<keyword evidence="3" id="KW-0677">Repeat</keyword>
<dbReference type="PANTHER" id="PTHR46780">
    <property type="entry name" value="PROTEIN EVA-1"/>
    <property type="match status" value="1"/>
</dbReference>
<accession>A0A3N0Y910</accession>
<dbReference type="AlphaFoldDB" id="A0A3N0Y910"/>
<gene>
    <name evidence="6" type="ORF">DPX16_14120</name>
</gene>
<dbReference type="GO" id="GO:0030246">
    <property type="term" value="F:carbohydrate binding"/>
    <property type="evidence" value="ECO:0007669"/>
    <property type="project" value="UniProtKB-KW"/>
</dbReference>
<evidence type="ECO:0000256" key="2">
    <source>
        <dbReference type="ARBA" id="ARBA00022734"/>
    </source>
</evidence>
<evidence type="ECO:0000256" key="3">
    <source>
        <dbReference type="ARBA" id="ARBA00022737"/>
    </source>
</evidence>
<keyword evidence="1" id="KW-0348">Hemagglutinin</keyword>
<dbReference type="PROSITE" id="PS50228">
    <property type="entry name" value="SUEL_LECTIN"/>
    <property type="match status" value="3"/>
</dbReference>
<evidence type="ECO:0000256" key="1">
    <source>
        <dbReference type="ARBA" id="ARBA00022546"/>
    </source>
</evidence>
<evidence type="ECO:0000313" key="7">
    <source>
        <dbReference type="Proteomes" id="UP000281406"/>
    </source>
</evidence>
<dbReference type="Pfam" id="PF02140">
    <property type="entry name" value="SUEL_Lectin"/>
    <property type="match status" value="3"/>
</dbReference>